<dbReference type="EMBL" id="LT629709">
    <property type="protein sequence ID" value="SDP65930.1"/>
    <property type="molecule type" value="Genomic_DNA"/>
</dbReference>
<sequence length="77" mass="8394">MTDVAHSCDGNPWLETSAMTPGEYEGGFLLPQLMGALASESRAAPVTQRANTHQNKVSLLKRCVPILRALKLRFSPL</sequence>
<name>A0A1H0UIN4_PSERE</name>
<dbReference type="AlphaFoldDB" id="A0A1H0UIN4"/>
<gene>
    <name evidence="1" type="ORF">F7R15_02780</name>
    <name evidence="2" type="ORF">SAMN04490202_5422</name>
</gene>
<dbReference type="EMBL" id="VZPS01000002">
    <property type="protein sequence ID" value="KAB0487779.1"/>
    <property type="molecule type" value="Genomic_DNA"/>
</dbReference>
<reference evidence="2 3" key="1">
    <citation type="submission" date="2016-10" db="EMBL/GenBank/DDBJ databases">
        <authorList>
            <person name="de Groot N.N."/>
        </authorList>
    </citation>
    <scope>NUCLEOTIDE SEQUENCE [LARGE SCALE GENOMIC DNA]</scope>
    <source>
        <strain evidence="2 3">BS3776</strain>
    </source>
</reference>
<evidence type="ECO:0000313" key="1">
    <source>
        <dbReference type="EMBL" id="KAB0487779.1"/>
    </source>
</evidence>
<evidence type="ECO:0000313" key="3">
    <source>
        <dbReference type="Proteomes" id="UP000198549"/>
    </source>
</evidence>
<accession>A0A1H0UIN4</accession>
<dbReference type="OrthoDB" id="7025079at2"/>
<organism evidence="2 3">
    <name type="scientific">Pseudomonas reinekei</name>
    <dbReference type="NCBI Taxonomy" id="395598"/>
    <lineage>
        <taxon>Bacteria</taxon>
        <taxon>Pseudomonadati</taxon>
        <taxon>Pseudomonadota</taxon>
        <taxon>Gammaproteobacteria</taxon>
        <taxon>Pseudomonadales</taxon>
        <taxon>Pseudomonadaceae</taxon>
        <taxon>Pseudomonas</taxon>
    </lineage>
</organism>
<dbReference type="Proteomes" id="UP000460142">
    <property type="component" value="Unassembled WGS sequence"/>
</dbReference>
<protein>
    <submittedName>
        <fullName evidence="2">Uncharacterized protein</fullName>
    </submittedName>
</protein>
<dbReference type="RefSeq" id="WP_139315741.1">
    <property type="nucleotide sequence ID" value="NZ_LT629709.1"/>
</dbReference>
<proteinExistence type="predicted"/>
<evidence type="ECO:0000313" key="4">
    <source>
        <dbReference type="Proteomes" id="UP000460142"/>
    </source>
</evidence>
<dbReference type="Proteomes" id="UP000198549">
    <property type="component" value="Chromosome I"/>
</dbReference>
<reference evidence="1 4" key="2">
    <citation type="submission" date="2019-09" db="EMBL/GenBank/DDBJ databases">
        <title>Draft genome sequences of 48 bacterial type strains from the CCUG.</title>
        <authorList>
            <person name="Tunovic T."/>
            <person name="Pineiro-Iglesias B."/>
            <person name="Unosson C."/>
            <person name="Inganas E."/>
            <person name="Ohlen M."/>
            <person name="Cardew S."/>
            <person name="Jensie-Markopoulos S."/>
            <person name="Salva-Serra F."/>
            <person name="Jaen-Luchoro D."/>
            <person name="Karlsson R."/>
            <person name="Svensson-Stadler L."/>
            <person name="Chun J."/>
            <person name="Moore E."/>
        </authorList>
    </citation>
    <scope>NUCLEOTIDE SEQUENCE [LARGE SCALE GENOMIC DNA]</scope>
    <source>
        <strain evidence="1 4">CCUG 53116</strain>
    </source>
</reference>
<evidence type="ECO:0000313" key="2">
    <source>
        <dbReference type="EMBL" id="SDP65930.1"/>
    </source>
</evidence>